<proteinExistence type="predicted"/>
<dbReference type="EMBL" id="HBGD01000484">
    <property type="protein sequence ID" value="CAD9077139.1"/>
    <property type="molecule type" value="Transcribed_RNA"/>
</dbReference>
<feature type="region of interest" description="Disordered" evidence="1">
    <location>
        <begin position="105"/>
        <end position="124"/>
    </location>
</feature>
<reference evidence="2" key="1">
    <citation type="submission" date="2021-01" db="EMBL/GenBank/DDBJ databases">
        <authorList>
            <person name="Corre E."/>
            <person name="Pelletier E."/>
            <person name="Niang G."/>
            <person name="Scheremetjew M."/>
            <person name="Finn R."/>
            <person name="Kale V."/>
            <person name="Holt S."/>
            <person name="Cochrane G."/>
            <person name="Meng A."/>
            <person name="Brown T."/>
            <person name="Cohen L."/>
        </authorList>
    </citation>
    <scope>NUCLEOTIDE SEQUENCE</scope>
    <source>
        <strain evidence="2">WS</strain>
    </source>
</reference>
<dbReference type="AlphaFoldDB" id="A0A7S1KLV5"/>
<name>A0A7S1KLV5_9EUKA</name>
<protein>
    <submittedName>
        <fullName evidence="2">Uncharacterized protein</fullName>
    </submittedName>
</protein>
<feature type="region of interest" description="Disordered" evidence="1">
    <location>
        <begin position="68"/>
        <end position="87"/>
    </location>
</feature>
<sequence length="124" mass="14626">MSKVEWKMESATKGYVHFSSVGQSEENKKFYFDAQKDLWIPAPGDEAIDYIDSADFVWRPVAKKDLTKEESWPVEPNKNMNPFHNPHVSPRNVFKLYIQSILSDEEEEKERKEREKEEKDESAE</sequence>
<gene>
    <name evidence="2" type="ORF">PCOS0759_LOCUS370</name>
</gene>
<accession>A0A7S1KLV5</accession>
<feature type="compositionally biased region" description="Basic and acidic residues" evidence="1">
    <location>
        <begin position="109"/>
        <end position="119"/>
    </location>
</feature>
<evidence type="ECO:0000256" key="1">
    <source>
        <dbReference type="SAM" id="MobiDB-lite"/>
    </source>
</evidence>
<organism evidence="2">
    <name type="scientific">Percolomonas cosmopolitus</name>
    <dbReference type="NCBI Taxonomy" id="63605"/>
    <lineage>
        <taxon>Eukaryota</taxon>
        <taxon>Discoba</taxon>
        <taxon>Heterolobosea</taxon>
        <taxon>Tetramitia</taxon>
        <taxon>Eutetramitia</taxon>
        <taxon>Percolomonadidae</taxon>
        <taxon>Percolomonas</taxon>
    </lineage>
</organism>
<evidence type="ECO:0000313" key="2">
    <source>
        <dbReference type="EMBL" id="CAD9077139.1"/>
    </source>
</evidence>